<dbReference type="EMBL" id="KQ030728">
    <property type="protein sequence ID" value="KJZ69334.1"/>
    <property type="molecule type" value="Genomic_DNA"/>
</dbReference>
<dbReference type="GO" id="GO:0005694">
    <property type="term" value="C:chromosome"/>
    <property type="evidence" value="ECO:0007669"/>
    <property type="project" value="TreeGrafter"/>
</dbReference>
<evidence type="ECO:0000259" key="3">
    <source>
        <dbReference type="PROSITE" id="PS51192"/>
    </source>
</evidence>
<dbReference type="GO" id="GO:0005737">
    <property type="term" value="C:cytoplasm"/>
    <property type="evidence" value="ECO:0007669"/>
    <property type="project" value="TreeGrafter"/>
</dbReference>
<keyword evidence="5" id="KW-1185">Reference proteome</keyword>
<dbReference type="Pfam" id="PF00270">
    <property type="entry name" value="DEAD"/>
    <property type="match status" value="1"/>
</dbReference>
<dbReference type="GO" id="GO:0005524">
    <property type="term" value="F:ATP binding"/>
    <property type="evidence" value="ECO:0007669"/>
    <property type="project" value="InterPro"/>
</dbReference>
<dbReference type="Gene3D" id="3.40.50.300">
    <property type="entry name" value="P-loop containing nucleotide triphosphate hydrolases"/>
    <property type="match status" value="1"/>
</dbReference>
<sequence>MSALPLLRPSSSQPSWQPPATHLRTPPPTSPSSPTGRGSGLNGWPESGQSPSRKVDAALLEQEAAEDRRLRAESKQIWRDRQLHSCVEDNETTPWLKHTGWPEFFKGRPLDIITTTAIQPTAGPNRGKEGLLLGSWQGVPVWSSARAEARLCILMQAVDDIFDRAEATLARTSYRSRCWISSYWRDSFYTRPLRILPTRTKARYKSKWKEFICYLFRAIALEPRKRREIYNIPLRADEMTMMRHVLSLASRLQGEGEADETLSDDQGSDNPWCEQSASERGESSEGDGAGEGESSNDESNGSDASNDVSDDGTSDDDEADDFEESYEEDFNGHAYRSAYNYTPSLAALTWVGRLFFLEYALPLCSYDTLVYVWPARDAYPSQPERLQAIRIKYTLRGCHTPIGEILELEAFGKSIIKREGYRSNLTWSLDGQSFTIGNDKVVHLSEFCAAHRDAIWRVQEQVDEMMLGWKPAEDLSAISDDLTNDVPGWCFLDSPENGLIGSYKAMTRRAWSSSFRGAALAKAGQWLSCSCLTYLEAGIELATKIFVALHLTAGLPGRGTEITSIRLRNTKLATRNVFVREGQMIIVVSYSKSRASNNHAFYTARYLPQDLASSVLTYVSYIRPFIDFLANRLELSQFRSNEFLFPDPGVKHSKKHLTSNQATVAMRFFTRRLRTPWTLSLYRQAAIAIAKRYISELIKKRNFYYPTGASAPVNMIAAGVGHHPYMLLTAYAIDTALPARLQPELLEMYRRLSTLWQDWNYQYHRSQDLSRAMSPARGTVIPRNSSVPNRENKRQASGNDEINSHKQRKWKDNVEQSDCLSKYGPRPPGGFIFNDQYGIIICIACESMVRPGRKSQYRHLRTQHHATGSDCQGLLEKLGRFPLLSLEQLVVPQETVPAIPGLRLGVSPMRAFEMGHCETCKTQTFSSAKGMIQYFQVEPVHIPKPENRLGEPGDFRNYLGKVAKSAVTPDQACWSQDGQTLTLNRVTLRMDQVPQLLVSEYRRAHALLFDELLFGADDIPPIESWRVHDDLDLEEYGGSWLSDKRNAEVLHGAKDALLRQIQSRAGLRQVFVRDGPAGQKVLCHKAIAIYEARAQEFLKRLATLIHVSPCPPLRASELLSVLYANTGRRRNIYVWEKSVMLHVRYHKSQELTGAQADNVRFLPRAVGDLLLTYLAVVQPLRQTFLRQGRPGALLSPHLWAKLDGEVWPDTKVTDCLKKACARAETPELTVAWWRQAAASITKAKFSASQRANFNIYDVEGAEEIEEETDMVSLAVASNHSVTTFNHAYAGTTTLVMNMPLNRAYRASELWRNLFAVDQVLRGKRPRAPADDDDPYAGGGVLRACKKAQLRTRPALKEGGLVAVAHNDPALQLRRPGQRDAMLAALGPRPAEQVVVVLGTGSGKSLLFMVAAAMDGAGTTVLVLPTVSLRTNMRDRLDKAGVRYHVWRPGPSNRAAPLVIVSAEAACTERFVEYVGLLSSRQRLDRIVVDECHLTITASDYRRSMSQLGWYVRSVPTQTVWLTATLPPVFEEPFFGHNKLVRPLVVRESTDRPNIRYMVRRERGLGTLAARAAECVRGCRSRKGLFRSERDKVILYCRTKELVAELAALLGCPHYTGDGCDEGEKTEALGPRPCLPSPSPPRLRSAWVSTIRTSGG</sequence>
<dbReference type="InterPro" id="IPR011545">
    <property type="entry name" value="DEAD/DEAH_box_helicase_dom"/>
</dbReference>
<dbReference type="GO" id="GO:0000724">
    <property type="term" value="P:double-strand break repair via homologous recombination"/>
    <property type="evidence" value="ECO:0007669"/>
    <property type="project" value="TreeGrafter"/>
</dbReference>
<dbReference type="PANTHER" id="PTHR13710">
    <property type="entry name" value="DNA HELICASE RECQ FAMILY MEMBER"/>
    <property type="match status" value="1"/>
</dbReference>
<feature type="compositionally biased region" description="Low complexity" evidence="2">
    <location>
        <begin position="297"/>
        <end position="307"/>
    </location>
</feature>
<evidence type="ECO:0000256" key="1">
    <source>
        <dbReference type="ARBA" id="ARBA00005446"/>
    </source>
</evidence>
<name>A0A0F8A1E2_9HYPO</name>
<evidence type="ECO:0000313" key="4">
    <source>
        <dbReference type="EMBL" id="KJZ69334.1"/>
    </source>
</evidence>
<reference evidence="4 5" key="1">
    <citation type="journal article" date="2014" name="Genome Biol. Evol.">
        <title>Comparative genomics and transcriptomics analyses reveal divergent lifestyle features of nematode endoparasitic fungus Hirsutella minnesotensis.</title>
        <authorList>
            <person name="Lai Y."/>
            <person name="Liu K."/>
            <person name="Zhang X."/>
            <person name="Zhang X."/>
            <person name="Li K."/>
            <person name="Wang N."/>
            <person name="Shu C."/>
            <person name="Wu Y."/>
            <person name="Wang C."/>
            <person name="Bushley K.E."/>
            <person name="Xiang M."/>
            <person name="Liu X."/>
        </authorList>
    </citation>
    <scope>NUCLEOTIDE SEQUENCE [LARGE SCALE GENOMIC DNA]</scope>
    <source>
        <strain evidence="4 5">3608</strain>
    </source>
</reference>
<dbReference type="GO" id="GO:0009378">
    <property type="term" value="F:four-way junction helicase activity"/>
    <property type="evidence" value="ECO:0007669"/>
    <property type="project" value="TreeGrafter"/>
</dbReference>
<dbReference type="PANTHER" id="PTHR13710:SF154">
    <property type="entry name" value="RECQ HELICASE, PUTATIVE (AFU_ORTHOLOGUE AFUA_6G14720)-RELATED"/>
    <property type="match status" value="1"/>
</dbReference>
<accession>A0A0F8A1E2</accession>
<feature type="domain" description="Helicase ATP-binding" evidence="3">
    <location>
        <begin position="1384"/>
        <end position="1543"/>
    </location>
</feature>
<organism evidence="4 5">
    <name type="scientific">Hirsutella minnesotensis 3608</name>
    <dbReference type="NCBI Taxonomy" id="1043627"/>
    <lineage>
        <taxon>Eukaryota</taxon>
        <taxon>Fungi</taxon>
        <taxon>Dikarya</taxon>
        <taxon>Ascomycota</taxon>
        <taxon>Pezizomycotina</taxon>
        <taxon>Sordariomycetes</taxon>
        <taxon>Hypocreomycetidae</taxon>
        <taxon>Hypocreales</taxon>
        <taxon>Ophiocordycipitaceae</taxon>
        <taxon>Hirsutella</taxon>
    </lineage>
</organism>
<evidence type="ECO:0000256" key="2">
    <source>
        <dbReference type="SAM" id="MobiDB-lite"/>
    </source>
</evidence>
<feature type="compositionally biased region" description="Low complexity" evidence="2">
    <location>
        <begin position="1"/>
        <end position="20"/>
    </location>
</feature>
<dbReference type="InterPro" id="IPR014001">
    <property type="entry name" value="Helicase_ATP-bd"/>
</dbReference>
<dbReference type="SUPFAM" id="SSF52540">
    <property type="entry name" value="P-loop containing nucleoside triphosphate hydrolases"/>
    <property type="match status" value="1"/>
</dbReference>
<dbReference type="Proteomes" id="UP000054481">
    <property type="component" value="Unassembled WGS sequence"/>
</dbReference>
<protein>
    <recommendedName>
        <fullName evidence="3">Helicase ATP-binding domain-containing protein</fullName>
    </recommendedName>
</protein>
<dbReference type="InterPro" id="IPR027417">
    <property type="entry name" value="P-loop_NTPase"/>
</dbReference>
<gene>
    <name evidence="4" type="ORF">HIM_11274</name>
</gene>
<dbReference type="SMART" id="SM00487">
    <property type="entry name" value="DEXDc"/>
    <property type="match status" value="1"/>
</dbReference>
<dbReference type="GO" id="GO:0003676">
    <property type="term" value="F:nucleic acid binding"/>
    <property type="evidence" value="ECO:0007669"/>
    <property type="project" value="InterPro"/>
</dbReference>
<dbReference type="OrthoDB" id="5222260at2759"/>
<proteinExistence type="inferred from homology"/>
<dbReference type="PROSITE" id="PS51192">
    <property type="entry name" value="HELICASE_ATP_BIND_1"/>
    <property type="match status" value="1"/>
</dbReference>
<feature type="compositionally biased region" description="Acidic residues" evidence="2">
    <location>
        <begin position="284"/>
        <end position="296"/>
    </location>
</feature>
<evidence type="ECO:0000313" key="5">
    <source>
        <dbReference type="Proteomes" id="UP000054481"/>
    </source>
</evidence>
<feature type="compositionally biased region" description="Acidic residues" evidence="2">
    <location>
        <begin position="256"/>
        <end position="267"/>
    </location>
</feature>
<comment type="similarity">
    <text evidence="1">Belongs to the helicase family. RecQ subfamily.</text>
</comment>
<feature type="region of interest" description="Disordered" evidence="2">
    <location>
        <begin position="1"/>
        <end position="55"/>
    </location>
</feature>
<dbReference type="GO" id="GO:0043138">
    <property type="term" value="F:3'-5' DNA helicase activity"/>
    <property type="evidence" value="ECO:0007669"/>
    <property type="project" value="TreeGrafter"/>
</dbReference>
<feature type="region of interest" description="Disordered" evidence="2">
    <location>
        <begin position="778"/>
        <end position="810"/>
    </location>
</feature>
<feature type="compositionally biased region" description="Acidic residues" evidence="2">
    <location>
        <begin position="308"/>
        <end position="327"/>
    </location>
</feature>
<feature type="compositionally biased region" description="Polar residues" evidence="2">
    <location>
        <begin position="782"/>
        <end position="801"/>
    </location>
</feature>
<feature type="region of interest" description="Disordered" evidence="2">
    <location>
        <begin position="254"/>
        <end position="327"/>
    </location>
</feature>